<dbReference type="InterPro" id="IPR013083">
    <property type="entry name" value="Znf_RING/FYVE/PHD"/>
</dbReference>
<evidence type="ECO:0000256" key="2">
    <source>
        <dbReference type="ARBA" id="ARBA00022771"/>
    </source>
</evidence>
<dbReference type="AlphaFoldDB" id="A0A1R2BYW2"/>
<dbReference type="Proteomes" id="UP000187209">
    <property type="component" value="Unassembled WGS sequence"/>
</dbReference>
<dbReference type="InterPro" id="IPR050143">
    <property type="entry name" value="TRIM/RBCC"/>
</dbReference>
<reference evidence="6 7" key="1">
    <citation type="submission" date="2016-11" db="EMBL/GenBank/DDBJ databases">
        <title>The macronuclear genome of Stentor coeruleus: a giant cell with tiny introns.</title>
        <authorList>
            <person name="Slabodnick M."/>
            <person name="Ruby J.G."/>
            <person name="Reiff S.B."/>
            <person name="Swart E.C."/>
            <person name="Gosai S."/>
            <person name="Prabakaran S."/>
            <person name="Witkowska E."/>
            <person name="Larue G.E."/>
            <person name="Fisher S."/>
            <person name="Freeman R.M."/>
            <person name="Gunawardena J."/>
            <person name="Chu W."/>
            <person name="Stover N.A."/>
            <person name="Gregory B.D."/>
            <person name="Nowacki M."/>
            <person name="Derisi J."/>
            <person name="Roy S.W."/>
            <person name="Marshall W.F."/>
            <person name="Sood P."/>
        </authorList>
    </citation>
    <scope>NUCLEOTIDE SEQUENCE [LARGE SCALE GENOMIC DNA]</scope>
    <source>
        <strain evidence="6">WM001</strain>
    </source>
</reference>
<dbReference type="Gene3D" id="3.30.40.10">
    <property type="entry name" value="Zinc/RING finger domain, C3HC4 (zinc finger)"/>
    <property type="match status" value="1"/>
</dbReference>
<comment type="caution">
    <text evidence="6">The sequence shown here is derived from an EMBL/GenBank/DDBJ whole genome shotgun (WGS) entry which is preliminary data.</text>
</comment>
<feature type="domain" description="RING-type" evidence="5">
    <location>
        <begin position="11"/>
        <end position="56"/>
    </location>
</feature>
<proteinExistence type="predicted"/>
<dbReference type="EMBL" id="MPUH01000360">
    <property type="protein sequence ID" value="OMJ81954.1"/>
    <property type="molecule type" value="Genomic_DNA"/>
</dbReference>
<accession>A0A1R2BYW2</accession>
<dbReference type="InterPro" id="IPR001841">
    <property type="entry name" value="Znf_RING"/>
</dbReference>
<protein>
    <recommendedName>
        <fullName evidence="5">RING-type domain-containing protein</fullName>
    </recommendedName>
</protein>
<evidence type="ECO:0000256" key="4">
    <source>
        <dbReference type="PROSITE-ProRule" id="PRU00175"/>
    </source>
</evidence>
<keyword evidence="7" id="KW-1185">Reference proteome</keyword>
<evidence type="ECO:0000256" key="1">
    <source>
        <dbReference type="ARBA" id="ARBA00022723"/>
    </source>
</evidence>
<dbReference type="GO" id="GO:0008270">
    <property type="term" value="F:zinc ion binding"/>
    <property type="evidence" value="ECO:0007669"/>
    <property type="project" value="UniProtKB-KW"/>
</dbReference>
<dbReference type="InterPro" id="IPR017907">
    <property type="entry name" value="Znf_RING_CS"/>
</dbReference>
<keyword evidence="2 4" id="KW-0863">Zinc-finger</keyword>
<dbReference type="PROSITE" id="PS50089">
    <property type="entry name" value="ZF_RING_2"/>
    <property type="match status" value="1"/>
</dbReference>
<dbReference type="OrthoDB" id="305238at2759"/>
<keyword evidence="1" id="KW-0479">Metal-binding</keyword>
<dbReference type="PROSITE" id="PS00518">
    <property type="entry name" value="ZF_RING_1"/>
    <property type="match status" value="1"/>
</dbReference>
<dbReference type="InterPro" id="IPR027370">
    <property type="entry name" value="Znf-RING_euk"/>
</dbReference>
<dbReference type="SMART" id="SM00184">
    <property type="entry name" value="RING"/>
    <property type="match status" value="1"/>
</dbReference>
<organism evidence="6 7">
    <name type="scientific">Stentor coeruleus</name>
    <dbReference type="NCBI Taxonomy" id="5963"/>
    <lineage>
        <taxon>Eukaryota</taxon>
        <taxon>Sar</taxon>
        <taxon>Alveolata</taxon>
        <taxon>Ciliophora</taxon>
        <taxon>Postciliodesmatophora</taxon>
        <taxon>Heterotrichea</taxon>
        <taxon>Heterotrichida</taxon>
        <taxon>Stentoridae</taxon>
        <taxon>Stentor</taxon>
    </lineage>
</organism>
<keyword evidence="3" id="KW-0862">Zinc</keyword>
<sequence length="109" mass="12562">MNQDISRLLECSICLDLFKKPVCLDCGHVFCLECLIGIQRTSCNPQSNIARCPSCRKTFKSRKNFMWKTCVPILQIIELIKAQEQPVMMDFNFDLDLDAIPPEILNRLP</sequence>
<dbReference type="PANTHER" id="PTHR24103">
    <property type="entry name" value="E3 UBIQUITIN-PROTEIN LIGASE TRIM"/>
    <property type="match status" value="1"/>
</dbReference>
<gene>
    <name evidence="6" type="ORF">SteCoe_17497</name>
</gene>
<evidence type="ECO:0000256" key="3">
    <source>
        <dbReference type="ARBA" id="ARBA00022833"/>
    </source>
</evidence>
<name>A0A1R2BYW2_9CILI</name>
<evidence type="ECO:0000313" key="6">
    <source>
        <dbReference type="EMBL" id="OMJ81954.1"/>
    </source>
</evidence>
<dbReference type="SUPFAM" id="SSF57850">
    <property type="entry name" value="RING/U-box"/>
    <property type="match status" value="1"/>
</dbReference>
<dbReference type="Pfam" id="PF13445">
    <property type="entry name" value="zf-RING_UBOX"/>
    <property type="match status" value="1"/>
</dbReference>
<evidence type="ECO:0000259" key="5">
    <source>
        <dbReference type="PROSITE" id="PS50089"/>
    </source>
</evidence>
<evidence type="ECO:0000313" key="7">
    <source>
        <dbReference type="Proteomes" id="UP000187209"/>
    </source>
</evidence>